<feature type="non-terminal residue" evidence="1">
    <location>
        <position position="26"/>
    </location>
</feature>
<dbReference type="Proteomes" id="UP000887013">
    <property type="component" value="Unassembled WGS sequence"/>
</dbReference>
<evidence type="ECO:0000313" key="2">
    <source>
        <dbReference type="Proteomes" id="UP000887013"/>
    </source>
</evidence>
<reference evidence="1" key="1">
    <citation type="submission" date="2020-08" db="EMBL/GenBank/DDBJ databases">
        <title>Multicomponent nature underlies the extraordinary mechanical properties of spider dragline silk.</title>
        <authorList>
            <person name="Kono N."/>
            <person name="Nakamura H."/>
            <person name="Mori M."/>
            <person name="Yoshida Y."/>
            <person name="Ohtoshi R."/>
            <person name="Malay A.D."/>
            <person name="Moran D.A.P."/>
            <person name="Tomita M."/>
            <person name="Numata K."/>
            <person name="Arakawa K."/>
        </authorList>
    </citation>
    <scope>NUCLEOTIDE SEQUENCE</scope>
</reference>
<evidence type="ECO:0000313" key="1">
    <source>
        <dbReference type="EMBL" id="GFT62595.1"/>
    </source>
</evidence>
<organism evidence="1 2">
    <name type="scientific">Nephila pilipes</name>
    <name type="common">Giant wood spider</name>
    <name type="synonym">Nephila maculata</name>
    <dbReference type="NCBI Taxonomy" id="299642"/>
    <lineage>
        <taxon>Eukaryota</taxon>
        <taxon>Metazoa</taxon>
        <taxon>Ecdysozoa</taxon>
        <taxon>Arthropoda</taxon>
        <taxon>Chelicerata</taxon>
        <taxon>Arachnida</taxon>
        <taxon>Araneae</taxon>
        <taxon>Araneomorphae</taxon>
        <taxon>Entelegynae</taxon>
        <taxon>Araneoidea</taxon>
        <taxon>Nephilidae</taxon>
        <taxon>Nephila</taxon>
    </lineage>
</organism>
<gene>
    <name evidence="1" type="ORF">NPIL_310921</name>
</gene>
<name>A0A8X6PDP2_NEPPI</name>
<sequence>MVANSCRVEELVNVKLLETPTPPIGE</sequence>
<dbReference type="EMBL" id="BMAW01114639">
    <property type="protein sequence ID" value="GFT62595.1"/>
    <property type="molecule type" value="Genomic_DNA"/>
</dbReference>
<protein>
    <submittedName>
        <fullName evidence="1">Uncharacterized protein</fullName>
    </submittedName>
</protein>
<accession>A0A8X6PDP2</accession>
<dbReference type="AlphaFoldDB" id="A0A8X6PDP2"/>
<proteinExistence type="predicted"/>
<comment type="caution">
    <text evidence="1">The sequence shown here is derived from an EMBL/GenBank/DDBJ whole genome shotgun (WGS) entry which is preliminary data.</text>
</comment>
<keyword evidence="2" id="KW-1185">Reference proteome</keyword>